<dbReference type="SMART" id="SM00385">
    <property type="entry name" value="CYCLIN"/>
    <property type="match status" value="1"/>
</dbReference>
<dbReference type="InterPro" id="IPR036915">
    <property type="entry name" value="Cyclin-like_sf"/>
</dbReference>
<dbReference type="CDD" id="cd20540">
    <property type="entry name" value="CYCLIN_CCNY_like"/>
    <property type="match status" value="1"/>
</dbReference>
<comment type="similarity">
    <text evidence="1">Belongs to the cyclin family.</text>
</comment>
<sequence>MRREGSNRAVPRSGSASRRPSSGPCRSEERDRPPRPSSRSEVARSPSSLGTEPSSAKSVARRVPPAPGTSSTPGAVKLRSSPPSSTGSRPARASSIGTDGRESRAASASRAQRPAIVSYLRVFGLHQYARSFADAGLSELDTVANLTESDSIEFLERLHIFPGHRLRLLRAIDCLRFANGARNVAQMLEDDIALDRLSAQKDQLTQEKLETEGENKKLQEEIGRLTSIIREQGGHLQKARDRIAELGELVQAQTEQVNFLVSQLQTLSEGDPEKENKLYRSYRDSFDDWGSAQKIVLPDLDMLKTGTFSPEDFGMETQAPKEGPSQEPLSPKPRGFKGAGLAVPQRAKMAKSLDSACAEVTECLAGFDVENVIRCASSAIQNKIIMSTAKSRPHTAEPNVLEACSIFLAPECREKLLQLSSPTMRPGDGDLSFCSALMASEASGCKEILGKAANPLNALALRTVPNKWDIFHYCRNIMLNFRLQPEVSVITVFYLDRFSETSGVALTPDNWQRLVITAMMLASKVWDDESFENVEFAQLCPLYTLEEINTFERIFLKSVGYNMSVKGSEYAKAYFLLRTLGARDAADFGLQPMDPVRASRLAERCLEKQIEFRERFSDPSVQRMNWTM</sequence>
<protein>
    <recommendedName>
        <fullName evidence="4">SAM domain-containing protein</fullName>
    </recommendedName>
</protein>
<organism evidence="5">
    <name type="scientific">Noctiluca scintillans</name>
    <name type="common">Sea sparkle</name>
    <name type="synonym">Red tide dinoflagellate</name>
    <dbReference type="NCBI Taxonomy" id="2966"/>
    <lineage>
        <taxon>Eukaryota</taxon>
        <taxon>Sar</taxon>
        <taxon>Alveolata</taxon>
        <taxon>Dinophyceae</taxon>
        <taxon>Noctilucales</taxon>
        <taxon>Noctilucaceae</taxon>
        <taxon>Noctiluca</taxon>
    </lineage>
</organism>
<dbReference type="Pfam" id="PF00536">
    <property type="entry name" value="SAM_1"/>
    <property type="match status" value="1"/>
</dbReference>
<dbReference type="EMBL" id="HBFQ01005104">
    <property type="protein sequence ID" value="CAD8829255.1"/>
    <property type="molecule type" value="Transcribed_RNA"/>
</dbReference>
<feature type="domain" description="SAM" evidence="4">
    <location>
        <begin position="111"/>
        <end position="178"/>
    </location>
</feature>
<gene>
    <name evidence="5" type="ORF">NSCI0253_LOCUS3601</name>
</gene>
<dbReference type="Gene3D" id="1.10.472.10">
    <property type="entry name" value="Cyclin-like"/>
    <property type="match status" value="1"/>
</dbReference>
<feature type="region of interest" description="Disordered" evidence="3">
    <location>
        <begin position="312"/>
        <end position="338"/>
    </location>
</feature>
<dbReference type="SUPFAM" id="SSF47769">
    <property type="entry name" value="SAM/Pointed domain"/>
    <property type="match status" value="1"/>
</dbReference>
<proteinExistence type="inferred from homology"/>
<evidence type="ECO:0000256" key="1">
    <source>
        <dbReference type="RuleBase" id="RU000383"/>
    </source>
</evidence>
<dbReference type="SUPFAM" id="SSF47954">
    <property type="entry name" value="Cyclin-like"/>
    <property type="match status" value="1"/>
</dbReference>
<evidence type="ECO:0000256" key="2">
    <source>
        <dbReference type="SAM" id="Coils"/>
    </source>
</evidence>
<dbReference type="Gene3D" id="1.10.150.50">
    <property type="entry name" value="Transcription Factor, Ets-1"/>
    <property type="match status" value="1"/>
</dbReference>
<dbReference type="InterPro" id="IPR013761">
    <property type="entry name" value="SAM/pointed_sf"/>
</dbReference>
<feature type="region of interest" description="Disordered" evidence="3">
    <location>
        <begin position="1"/>
        <end position="110"/>
    </location>
</feature>
<dbReference type="PROSITE" id="PS50105">
    <property type="entry name" value="SAM_DOMAIN"/>
    <property type="match status" value="1"/>
</dbReference>
<evidence type="ECO:0000256" key="3">
    <source>
        <dbReference type="SAM" id="MobiDB-lite"/>
    </source>
</evidence>
<dbReference type="Pfam" id="PF00134">
    <property type="entry name" value="Cyclin_N"/>
    <property type="match status" value="1"/>
</dbReference>
<feature type="compositionally biased region" description="Low complexity" evidence="3">
    <location>
        <begin position="8"/>
        <end position="25"/>
    </location>
</feature>
<evidence type="ECO:0000259" key="4">
    <source>
        <dbReference type="PROSITE" id="PS50105"/>
    </source>
</evidence>
<name>A0A7S1EX49_NOCSC</name>
<dbReference type="InterPro" id="IPR006671">
    <property type="entry name" value="Cyclin_N"/>
</dbReference>
<dbReference type="CDD" id="cd09487">
    <property type="entry name" value="SAM_superfamily"/>
    <property type="match status" value="1"/>
</dbReference>
<dbReference type="InterPro" id="IPR013763">
    <property type="entry name" value="Cyclin-like_dom"/>
</dbReference>
<dbReference type="AlphaFoldDB" id="A0A7S1EX49"/>
<reference evidence="5" key="1">
    <citation type="submission" date="2021-01" db="EMBL/GenBank/DDBJ databases">
        <authorList>
            <person name="Corre E."/>
            <person name="Pelletier E."/>
            <person name="Niang G."/>
            <person name="Scheremetjew M."/>
            <person name="Finn R."/>
            <person name="Kale V."/>
            <person name="Holt S."/>
            <person name="Cochrane G."/>
            <person name="Meng A."/>
            <person name="Brown T."/>
            <person name="Cohen L."/>
        </authorList>
    </citation>
    <scope>NUCLEOTIDE SEQUENCE</scope>
</reference>
<evidence type="ECO:0000313" key="5">
    <source>
        <dbReference type="EMBL" id="CAD8829255.1"/>
    </source>
</evidence>
<keyword evidence="1" id="KW-0195">Cyclin</keyword>
<keyword evidence="2" id="KW-0175">Coiled coil</keyword>
<feature type="coiled-coil region" evidence="2">
    <location>
        <begin position="194"/>
        <end position="256"/>
    </location>
</feature>
<dbReference type="PANTHER" id="PTHR14248">
    <property type="entry name" value="CYCLIN Y, ISOFORM A"/>
    <property type="match status" value="1"/>
</dbReference>
<dbReference type="InterPro" id="IPR001660">
    <property type="entry name" value="SAM"/>
</dbReference>
<accession>A0A7S1EX49</accession>
<feature type="compositionally biased region" description="Low complexity" evidence="3">
    <location>
        <begin position="79"/>
        <end position="95"/>
    </location>
</feature>
<feature type="compositionally biased region" description="Low complexity" evidence="3">
    <location>
        <begin position="37"/>
        <end position="48"/>
    </location>
</feature>